<keyword evidence="3" id="KW-1185">Reference proteome</keyword>
<reference evidence="2 3" key="1">
    <citation type="submission" date="2018-07" db="EMBL/GenBank/DDBJ databases">
        <title>Genome sequencing of Runella.</title>
        <authorList>
            <person name="Baek M.-G."/>
            <person name="Yi H."/>
        </authorList>
    </citation>
    <scope>NUCLEOTIDE SEQUENCE [LARGE SCALE GENOMIC DNA]</scope>
    <source>
        <strain evidence="2 3">HYN0085</strain>
    </source>
</reference>
<evidence type="ECO:0000256" key="1">
    <source>
        <dbReference type="SAM" id="Phobius"/>
    </source>
</evidence>
<evidence type="ECO:0000313" key="2">
    <source>
        <dbReference type="EMBL" id="AXE17303.1"/>
    </source>
</evidence>
<evidence type="ECO:0000313" key="3">
    <source>
        <dbReference type="Proteomes" id="UP000251993"/>
    </source>
</evidence>
<dbReference type="AlphaFoldDB" id="A0A344TF82"/>
<dbReference type="Proteomes" id="UP000251993">
    <property type="component" value="Chromosome"/>
</dbReference>
<protein>
    <submittedName>
        <fullName evidence="2">Uncharacterized protein</fullName>
    </submittedName>
</protein>
<accession>A0A344TF82</accession>
<gene>
    <name evidence="2" type="ORF">DR864_05940</name>
</gene>
<feature type="transmembrane region" description="Helical" evidence="1">
    <location>
        <begin position="17"/>
        <end position="34"/>
    </location>
</feature>
<keyword evidence="1" id="KW-0472">Membrane</keyword>
<dbReference type="EMBL" id="CP030850">
    <property type="protein sequence ID" value="AXE17303.1"/>
    <property type="molecule type" value="Genomic_DNA"/>
</dbReference>
<keyword evidence="1" id="KW-0812">Transmembrane</keyword>
<sequence>MEEKKTKYPFKNILEKYISEVLVIFIGISMSFFFDEWRQNRQDEATARKHLTFLRTNLIQDTLQLTGMVHYGSQFVRSIHTLVYFKQDSEITDSINFYIDHAASYLTFKPNQMAYEEIRQTAHTDLIQNDSLKTLFLSYYTSILPNCIEWCKVDETHTMTQLIPEMSLYFPVVIDSLNIVSAPEKAKALRQKKLRNLLLTNATYKQATLQTFAFTKKYTKKLLEKVDNELKKQ</sequence>
<dbReference type="OrthoDB" id="948894at2"/>
<organism evidence="2 3">
    <name type="scientific">Runella rosea</name>
    <dbReference type="NCBI Taxonomy" id="2259595"/>
    <lineage>
        <taxon>Bacteria</taxon>
        <taxon>Pseudomonadati</taxon>
        <taxon>Bacteroidota</taxon>
        <taxon>Cytophagia</taxon>
        <taxon>Cytophagales</taxon>
        <taxon>Spirosomataceae</taxon>
        <taxon>Runella</taxon>
    </lineage>
</organism>
<keyword evidence="1" id="KW-1133">Transmembrane helix</keyword>
<dbReference type="KEGG" id="run:DR864_05940"/>
<name>A0A344TF82_9BACT</name>
<dbReference type="RefSeq" id="WP_114066089.1">
    <property type="nucleotide sequence ID" value="NZ_CP030850.1"/>
</dbReference>
<proteinExistence type="predicted"/>